<accession>A0A0W0YGY2</accession>
<dbReference type="GO" id="GO:0004673">
    <property type="term" value="F:protein histidine kinase activity"/>
    <property type="evidence" value="ECO:0007669"/>
    <property type="project" value="UniProtKB-EC"/>
</dbReference>
<dbReference type="RefSeq" id="WP_018577763.1">
    <property type="nucleotide sequence ID" value="NZ_KB892410.1"/>
</dbReference>
<dbReference type="STRING" id="1122169.Lsha_2905"/>
<gene>
    <name evidence="1" type="ORF">Lsha_2905</name>
</gene>
<dbReference type="EMBL" id="LNYW01000075">
    <property type="protein sequence ID" value="KTD56217.1"/>
    <property type="molecule type" value="Genomic_DNA"/>
</dbReference>
<dbReference type="SUPFAM" id="SSF55785">
    <property type="entry name" value="PYP-like sensor domain (PAS domain)"/>
    <property type="match status" value="1"/>
</dbReference>
<keyword evidence="1" id="KW-0808">Transferase</keyword>
<dbReference type="Gene3D" id="3.30.450.20">
    <property type="entry name" value="PAS domain"/>
    <property type="match status" value="1"/>
</dbReference>
<keyword evidence="1" id="KW-0418">Kinase</keyword>
<evidence type="ECO:0000313" key="2">
    <source>
        <dbReference type="Proteomes" id="UP000054600"/>
    </source>
</evidence>
<reference evidence="1 2" key="1">
    <citation type="submission" date="2015-11" db="EMBL/GenBank/DDBJ databases">
        <title>Genomic analysis of 38 Legionella species identifies large and diverse effector repertoires.</title>
        <authorList>
            <person name="Burstein D."/>
            <person name="Amaro F."/>
            <person name="Zusman T."/>
            <person name="Lifshitz Z."/>
            <person name="Cohen O."/>
            <person name="Gilbert J.A."/>
            <person name="Pupko T."/>
            <person name="Shuman H.A."/>
            <person name="Segal G."/>
        </authorList>
    </citation>
    <scope>NUCLEOTIDE SEQUENCE [LARGE SCALE GENOMIC DNA]</scope>
    <source>
        <strain evidence="1 2">ATCC 49655</strain>
    </source>
</reference>
<proteinExistence type="predicted"/>
<protein>
    <submittedName>
        <fullName evidence="1">Sensory histidine-kinase / response regulator</fullName>
        <ecNumber evidence="1">2.7.13.3</ecNumber>
    </submittedName>
</protein>
<organism evidence="1 2">
    <name type="scientific">Legionella shakespearei DSM 23087</name>
    <dbReference type="NCBI Taxonomy" id="1122169"/>
    <lineage>
        <taxon>Bacteria</taxon>
        <taxon>Pseudomonadati</taxon>
        <taxon>Pseudomonadota</taxon>
        <taxon>Gammaproteobacteria</taxon>
        <taxon>Legionellales</taxon>
        <taxon>Legionellaceae</taxon>
        <taxon>Legionella</taxon>
    </lineage>
</organism>
<dbReference type="Proteomes" id="UP000054600">
    <property type="component" value="Unassembled WGS sequence"/>
</dbReference>
<comment type="caution">
    <text evidence="1">The sequence shown here is derived from an EMBL/GenBank/DDBJ whole genome shotgun (WGS) entry which is preliminary data.</text>
</comment>
<dbReference type="AlphaFoldDB" id="A0A0W0YGY2"/>
<dbReference type="PATRIC" id="fig|1122169.6.peg.3344"/>
<evidence type="ECO:0000313" key="1">
    <source>
        <dbReference type="EMBL" id="KTD56217.1"/>
    </source>
</evidence>
<sequence length="74" mass="8119">MPAKKPTCKTSLATMPFSPTNTHTSEIILSSIIKSLPGSIYWKDKEGYYLGANDTMLEMVGMTSVIGKTDFDMP</sequence>
<keyword evidence="2" id="KW-1185">Reference proteome</keyword>
<dbReference type="EC" id="2.7.13.3" evidence="1"/>
<name>A0A0W0YGY2_9GAMM</name>
<dbReference type="InterPro" id="IPR035965">
    <property type="entry name" value="PAS-like_dom_sf"/>
</dbReference>